<evidence type="ECO:0000259" key="20">
    <source>
        <dbReference type="PROSITE" id="PS01180"/>
    </source>
</evidence>
<feature type="disulfide bond" evidence="16">
    <location>
        <begin position="513"/>
        <end position="540"/>
    </location>
</feature>
<feature type="domain" description="CUB" evidence="20">
    <location>
        <begin position="867"/>
        <end position="988"/>
    </location>
</feature>
<evidence type="ECO:0000256" key="16">
    <source>
        <dbReference type="PROSITE-ProRule" id="PRU00059"/>
    </source>
</evidence>
<feature type="domain" description="CUB" evidence="20">
    <location>
        <begin position="3383"/>
        <end position="3529"/>
    </location>
</feature>
<dbReference type="CTD" id="8029"/>
<keyword evidence="3" id="KW-0813">Transport</keyword>
<evidence type="ECO:0000256" key="3">
    <source>
        <dbReference type="ARBA" id="ARBA00022448"/>
    </source>
</evidence>
<dbReference type="PROSITE" id="PS00022">
    <property type="entry name" value="EGF_1"/>
    <property type="match status" value="4"/>
</dbReference>
<feature type="domain" description="CUB" evidence="20">
    <location>
        <begin position="753"/>
        <end position="866"/>
    </location>
</feature>
<keyword evidence="13" id="KW-0472">Membrane</keyword>
<dbReference type="FunCoup" id="A0A7M7Q570">
    <property type="interactions" value="2"/>
</dbReference>
<dbReference type="SUPFAM" id="SSF57196">
    <property type="entry name" value="EGF/Laminin"/>
    <property type="match status" value="6"/>
</dbReference>
<evidence type="ECO:0000256" key="7">
    <source>
        <dbReference type="ARBA" id="ARBA00022723"/>
    </source>
</evidence>
<feature type="domain" description="CUB" evidence="20">
    <location>
        <begin position="2555"/>
        <end position="2665"/>
    </location>
</feature>
<keyword evidence="9" id="KW-0677">Repeat</keyword>
<dbReference type="EnsemblMetazoa" id="XM_031924198">
    <property type="protein sequence ID" value="XP_031780058"/>
    <property type="gene ID" value="LOC100122004"/>
</dbReference>
<dbReference type="CDD" id="cd22201">
    <property type="entry name" value="cubilin_NTD"/>
    <property type="match status" value="1"/>
</dbReference>
<feature type="disulfide bond" evidence="16">
    <location>
        <begin position="753"/>
        <end position="780"/>
    </location>
</feature>
<dbReference type="Pfam" id="PF00431">
    <property type="entry name" value="CUB"/>
    <property type="match status" value="26"/>
</dbReference>
<dbReference type="Pfam" id="PF07645">
    <property type="entry name" value="EGF_CA"/>
    <property type="match status" value="2"/>
</dbReference>
<feature type="domain" description="EGF-like" evidence="21">
    <location>
        <begin position="470"/>
        <end position="507"/>
    </location>
</feature>
<dbReference type="InterPro" id="IPR001881">
    <property type="entry name" value="EGF-like_Ca-bd_dom"/>
</dbReference>
<evidence type="ECO:0000256" key="2">
    <source>
        <dbReference type="ARBA" id="ARBA00004202"/>
    </source>
</evidence>
<feature type="domain" description="EGF-like" evidence="21">
    <location>
        <begin position="386"/>
        <end position="430"/>
    </location>
</feature>
<dbReference type="SMART" id="SM00179">
    <property type="entry name" value="EGF_CA"/>
    <property type="match status" value="5"/>
</dbReference>
<feature type="chain" id="PRO_5029664497" description="Cubilin" evidence="19">
    <location>
        <begin position="25"/>
        <end position="3755"/>
    </location>
</feature>
<feature type="signal peptide" evidence="19">
    <location>
        <begin position="1"/>
        <end position="24"/>
    </location>
</feature>
<feature type="domain" description="EGF-like" evidence="21">
    <location>
        <begin position="207"/>
        <end position="248"/>
    </location>
</feature>
<feature type="domain" description="EGF-like" evidence="21">
    <location>
        <begin position="432"/>
        <end position="468"/>
    </location>
</feature>
<feature type="domain" description="CUB" evidence="20">
    <location>
        <begin position="2179"/>
        <end position="2300"/>
    </location>
</feature>
<dbReference type="GO" id="GO:0005886">
    <property type="term" value="C:plasma membrane"/>
    <property type="evidence" value="ECO:0007669"/>
    <property type="project" value="UniProtKB-SubCell"/>
</dbReference>
<feature type="region of interest" description="Disordered" evidence="18">
    <location>
        <begin position="123"/>
        <end position="142"/>
    </location>
</feature>
<dbReference type="InParanoid" id="A0A7M7Q570"/>
<dbReference type="PROSITE" id="PS50026">
    <property type="entry name" value="EGF_3"/>
    <property type="match status" value="5"/>
</dbReference>
<evidence type="ECO:0000256" key="4">
    <source>
        <dbReference type="ARBA" id="ARBA00022475"/>
    </source>
</evidence>
<dbReference type="Gene3D" id="2.60.120.290">
    <property type="entry name" value="Spermadhesin, CUB domain"/>
    <property type="match status" value="26"/>
</dbReference>
<dbReference type="FunFam" id="2.60.120.290:FF:000005">
    <property type="entry name" value="Procollagen C-endopeptidase enhancer 1"/>
    <property type="match status" value="3"/>
</dbReference>
<dbReference type="InterPro" id="IPR000859">
    <property type="entry name" value="CUB_dom"/>
</dbReference>
<evidence type="ECO:0000256" key="15">
    <source>
        <dbReference type="ARBA" id="ARBA00023180"/>
    </source>
</evidence>
<dbReference type="SMR" id="A0A7M7Q570"/>
<feature type="domain" description="CUB" evidence="20">
    <location>
        <begin position="1587"/>
        <end position="1700"/>
    </location>
</feature>
<feature type="domain" description="CUB" evidence="20">
    <location>
        <begin position="3134"/>
        <end position="3251"/>
    </location>
</feature>
<feature type="domain" description="CUB" evidence="20">
    <location>
        <begin position="1817"/>
        <end position="1928"/>
    </location>
</feature>
<evidence type="ECO:0000256" key="18">
    <source>
        <dbReference type="SAM" id="MobiDB-lite"/>
    </source>
</evidence>
<dbReference type="PANTHER" id="PTHR24251">
    <property type="entry name" value="OVOCHYMASE-RELATED"/>
    <property type="match status" value="1"/>
</dbReference>
<feature type="disulfide bond" evidence="17">
    <location>
        <begin position="238"/>
        <end position="247"/>
    </location>
</feature>
<keyword evidence="7" id="KW-0479">Metal-binding</keyword>
<evidence type="ECO:0000256" key="14">
    <source>
        <dbReference type="ARBA" id="ARBA00023157"/>
    </source>
</evidence>
<dbReference type="GO" id="GO:0015031">
    <property type="term" value="P:protein transport"/>
    <property type="evidence" value="ECO:0007669"/>
    <property type="project" value="UniProtKB-KW"/>
</dbReference>
<dbReference type="InterPro" id="IPR035914">
    <property type="entry name" value="Sperma_CUB_dom_sf"/>
</dbReference>
<dbReference type="PROSITE" id="PS01180">
    <property type="entry name" value="CUB"/>
    <property type="match status" value="27"/>
</dbReference>
<keyword evidence="6" id="KW-0597">Phosphoprotein</keyword>
<reference evidence="22" key="1">
    <citation type="submission" date="2021-01" db="UniProtKB">
        <authorList>
            <consortium name="EnsemblMetazoa"/>
        </authorList>
    </citation>
    <scope>IDENTIFICATION</scope>
</reference>
<dbReference type="CDD" id="cd00041">
    <property type="entry name" value="CUB"/>
    <property type="match status" value="25"/>
</dbReference>
<evidence type="ECO:0000259" key="21">
    <source>
        <dbReference type="PROSITE" id="PS50026"/>
    </source>
</evidence>
<keyword evidence="8 19" id="KW-0732">Signal</keyword>
<dbReference type="CDD" id="cd00054">
    <property type="entry name" value="EGF_CA"/>
    <property type="match status" value="5"/>
</dbReference>
<dbReference type="PROSITE" id="PS00010">
    <property type="entry name" value="ASX_HYDROXYL"/>
    <property type="match status" value="2"/>
</dbReference>
<dbReference type="FunFam" id="2.10.25.10:FF:000429">
    <property type="entry name" value="Cubilin"/>
    <property type="match status" value="1"/>
</dbReference>
<feature type="disulfide bond" evidence="17">
    <location>
        <begin position="436"/>
        <end position="446"/>
    </location>
</feature>
<accession>A0A7M7Q570</accession>
<evidence type="ECO:0000256" key="12">
    <source>
        <dbReference type="ARBA" id="ARBA00022927"/>
    </source>
</evidence>
<dbReference type="InterPro" id="IPR049883">
    <property type="entry name" value="NOTCH1_EGF-like"/>
</dbReference>
<dbReference type="GeneID" id="100122004"/>
<dbReference type="PROSITE" id="PS01186">
    <property type="entry name" value="EGF_2"/>
    <property type="match status" value="2"/>
</dbReference>
<dbReference type="FunFam" id="2.10.25.10:FF:000379">
    <property type="entry name" value="Cubilin"/>
    <property type="match status" value="1"/>
</dbReference>
<evidence type="ECO:0000256" key="19">
    <source>
        <dbReference type="SAM" id="SignalP"/>
    </source>
</evidence>
<dbReference type="FunFam" id="2.10.25.10:FF:000260">
    <property type="entry name" value="Notch receptor 4"/>
    <property type="match status" value="1"/>
</dbReference>
<evidence type="ECO:0000256" key="13">
    <source>
        <dbReference type="ARBA" id="ARBA00023136"/>
    </source>
</evidence>
<feature type="domain" description="CUB" evidence="20">
    <location>
        <begin position="1231"/>
        <end position="1343"/>
    </location>
</feature>
<dbReference type="FunFam" id="2.60.120.290:FF:000060">
    <property type="entry name" value="Cubilin homolog"/>
    <property type="match status" value="1"/>
</dbReference>
<feature type="domain" description="EGF-like" evidence="21">
    <location>
        <begin position="169"/>
        <end position="205"/>
    </location>
</feature>
<proteinExistence type="predicted"/>
<feature type="domain" description="CUB" evidence="20">
    <location>
        <begin position="992"/>
        <end position="1109"/>
    </location>
</feature>
<evidence type="ECO:0000313" key="22">
    <source>
        <dbReference type="EnsemblMetazoa" id="XP_031780058"/>
    </source>
</evidence>
<evidence type="ECO:0000256" key="1">
    <source>
        <dbReference type="ARBA" id="ARBA00004177"/>
    </source>
</evidence>
<feature type="domain" description="CUB" evidence="20">
    <location>
        <begin position="2425"/>
        <end position="2551"/>
    </location>
</feature>
<dbReference type="SMART" id="SM00042">
    <property type="entry name" value="CUB"/>
    <property type="match status" value="26"/>
</dbReference>
<keyword evidence="12" id="KW-0653">Protein transport</keyword>
<dbReference type="Proteomes" id="UP000002358">
    <property type="component" value="Chromosome 2"/>
</dbReference>
<dbReference type="KEGG" id="nvi:100122004"/>
<feature type="domain" description="CUB" evidence="20">
    <location>
        <begin position="1344"/>
        <end position="1462"/>
    </location>
</feature>
<feature type="disulfide bond" evidence="17">
    <location>
        <begin position="497"/>
        <end position="506"/>
    </location>
</feature>
<dbReference type="GO" id="GO:0005509">
    <property type="term" value="F:calcium ion binding"/>
    <property type="evidence" value="ECO:0007669"/>
    <property type="project" value="InterPro"/>
</dbReference>
<evidence type="ECO:0000256" key="6">
    <source>
        <dbReference type="ARBA" id="ARBA00022553"/>
    </source>
</evidence>
<feature type="domain" description="CUB" evidence="20">
    <location>
        <begin position="3643"/>
        <end position="3755"/>
    </location>
</feature>
<keyword evidence="10" id="KW-0967">Endosome</keyword>
<dbReference type="GO" id="GO:0005768">
    <property type="term" value="C:endosome"/>
    <property type="evidence" value="ECO:0007669"/>
    <property type="project" value="UniProtKB-SubCell"/>
</dbReference>
<dbReference type="RefSeq" id="XP_031780058.1">
    <property type="nucleotide sequence ID" value="XM_031924198.2"/>
</dbReference>
<keyword evidence="11" id="KW-0106">Calcium</keyword>
<dbReference type="SUPFAM" id="SSF49854">
    <property type="entry name" value="Spermadhesin, CUB domain"/>
    <property type="match status" value="26"/>
</dbReference>
<feature type="domain" description="CUB" evidence="20">
    <location>
        <begin position="2791"/>
        <end position="2895"/>
    </location>
</feature>
<comment type="subcellular location">
    <subcellularLocation>
        <location evidence="2">Cell membrane</location>
        <topology evidence="2">Peripheral membrane protein</topology>
    </subcellularLocation>
    <subcellularLocation>
        <location evidence="1">Endosome</location>
    </subcellularLocation>
</comment>
<keyword evidence="4" id="KW-1003">Cell membrane</keyword>
<dbReference type="Pfam" id="PF00008">
    <property type="entry name" value="EGF"/>
    <property type="match status" value="2"/>
</dbReference>
<feature type="domain" description="CUB" evidence="20">
    <location>
        <begin position="2670"/>
        <end position="2789"/>
    </location>
</feature>
<dbReference type="SMART" id="SM00181">
    <property type="entry name" value="EGF"/>
    <property type="match status" value="8"/>
</dbReference>
<feature type="domain" description="CUB" evidence="20">
    <location>
        <begin position="2058"/>
        <end position="2178"/>
    </location>
</feature>
<evidence type="ECO:0000256" key="17">
    <source>
        <dbReference type="PROSITE-ProRule" id="PRU00076"/>
    </source>
</evidence>
<feature type="domain" description="CUB" evidence="20">
    <location>
        <begin position="3258"/>
        <end position="3379"/>
    </location>
</feature>
<keyword evidence="5 17" id="KW-0245">EGF-like domain</keyword>
<feature type="domain" description="CUB" evidence="20">
    <location>
        <begin position="1701"/>
        <end position="1813"/>
    </location>
</feature>
<evidence type="ECO:0000313" key="23">
    <source>
        <dbReference type="Proteomes" id="UP000002358"/>
    </source>
</evidence>
<feature type="disulfide bond" evidence="17">
    <location>
        <begin position="195"/>
        <end position="204"/>
    </location>
</feature>
<feature type="disulfide bond" evidence="17">
    <location>
        <begin position="458"/>
        <end position="467"/>
    </location>
</feature>
<dbReference type="InterPro" id="IPR000152">
    <property type="entry name" value="EGF-type_Asp/Asn_hydroxyl_site"/>
</dbReference>
<feature type="domain" description="CUB" evidence="20">
    <location>
        <begin position="2304"/>
        <end position="2422"/>
    </location>
</feature>
<evidence type="ECO:0008006" key="24">
    <source>
        <dbReference type="Google" id="ProtNLM"/>
    </source>
</evidence>
<feature type="domain" description="CUB" evidence="20">
    <location>
        <begin position="3531"/>
        <end position="3637"/>
    </location>
</feature>
<feature type="domain" description="CUB" evidence="20">
    <location>
        <begin position="1464"/>
        <end position="1583"/>
    </location>
</feature>
<dbReference type="FunFam" id="2.60.120.290:FF:000013">
    <property type="entry name" value="Membrane frizzled-related protein"/>
    <property type="match status" value="8"/>
</dbReference>
<evidence type="ECO:0000256" key="11">
    <source>
        <dbReference type="ARBA" id="ARBA00022837"/>
    </source>
</evidence>
<feature type="domain" description="CUB" evidence="20">
    <location>
        <begin position="3018"/>
        <end position="3132"/>
    </location>
</feature>
<keyword evidence="14 17" id="KW-1015">Disulfide bond</keyword>
<keyword evidence="15" id="KW-0325">Glycoprotein</keyword>
<feature type="domain" description="CUB" evidence="20">
    <location>
        <begin position="635"/>
        <end position="747"/>
    </location>
</feature>
<dbReference type="FunFam" id="2.10.25.10:FF:000142">
    <property type="entry name" value="Crumbs cell polarity complex component 2"/>
    <property type="match status" value="1"/>
</dbReference>
<evidence type="ECO:0000256" key="10">
    <source>
        <dbReference type="ARBA" id="ARBA00022753"/>
    </source>
</evidence>
<protein>
    <recommendedName>
        <fullName evidence="24">Cubilin</fullName>
    </recommendedName>
</protein>
<feature type="domain" description="CUB" evidence="20">
    <location>
        <begin position="1115"/>
        <end position="1227"/>
    </location>
</feature>
<dbReference type="PROSITE" id="PS01187">
    <property type="entry name" value="EGF_CA"/>
    <property type="match status" value="1"/>
</dbReference>
<name>A0A7M7Q570_NASVI</name>
<evidence type="ECO:0000256" key="8">
    <source>
        <dbReference type="ARBA" id="ARBA00022729"/>
    </source>
</evidence>
<dbReference type="InterPro" id="IPR018097">
    <property type="entry name" value="EGF_Ca-bd_CS"/>
</dbReference>
<dbReference type="InterPro" id="IPR000742">
    <property type="entry name" value="EGF"/>
</dbReference>
<dbReference type="OrthoDB" id="10009301at2759"/>
<comment type="caution">
    <text evidence="17">Lacks conserved residue(s) required for the propagation of feature annotation.</text>
</comment>
<feature type="domain" description="CUB" evidence="20">
    <location>
        <begin position="2899"/>
        <end position="3017"/>
    </location>
</feature>
<organism evidence="22 23">
    <name type="scientific">Nasonia vitripennis</name>
    <name type="common">Parasitic wasp</name>
    <dbReference type="NCBI Taxonomy" id="7425"/>
    <lineage>
        <taxon>Eukaryota</taxon>
        <taxon>Metazoa</taxon>
        <taxon>Ecdysozoa</taxon>
        <taxon>Arthropoda</taxon>
        <taxon>Hexapoda</taxon>
        <taxon>Insecta</taxon>
        <taxon>Pterygota</taxon>
        <taxon>Neoptera</taxon>
        <taxon>Endopterygota</taxon>
        <taxon>Hymenoptera</taxon>
        <taxon>Apocrita</taxon>
        <taxon>Proctotrupomorpha</taxon>
        <taxon>Chalcidoidea</taxon>
        <taxon>Pteromalidae</taxon>
        <taxon>Pteromalinae</taxon>
        <taxon>Nasonia</taxon>
    </lineage>
</organism>
<keyword evidence="23" id="KW-1185">Reference proteome</keyword>
<feature type="domain" description="CUB" evidence="20">
    <location>
        <begin position="513"/>
        <end position="631"/>
    </location>
</feature>
<evidence type="ECO:0000256" key="5">
    <source>
        <dbReference type="ARBA" id="ARBA00022536"/>
    </source>
</evidence>
<dbReference type="Gene3D" id="2.10.25.10">
    <property type="entry name" value="Laminin"/>
    <property type="match status" value="7"/>
</dbReference>
<feature type="domain" description="CUB" evidence="20">
    <location>
        <begin position="1929"/>
        <end position="2042"/>
    </location>
</feature>
<sequence>MIKTMSAKVWGWLVISLIINFSEGWLDERPVLESINGNLYISSARDKNITLKTLGSGNVNINDINLLQTVWAAQNASLLVERWKVGILDDVESTLQRLTHIVEGPNGLVRKLNAIEFPGDSTVNASTINRPTSPETEASTAVSASRIRALNSRLRRLENKVRSITSKLRTNNCASDPCQNGGTCINGYDSFQCHCPPEWEGSLCTVDVNECDHLAGRPGGCQNGATCVNLPGTFRCNCPTGWHGFHCSTQKSVCDQGNDAELCGNGICIKSSSPLGYTCICKTGWDHLGDSDPSCRKDIDECTSNRYPCSVNPLVTCHNVPGTFYCGTCPAGYTGDGFKCQDIDECLVNNGGCSTTPFVECINTLGSRKCGACPSGYQGDGVSCYYTGSCNINNGGCHSLATCREGPNSETICTCPTGYQGLGKGPRGCVPAENACRSNPCVHGSCNSHGLDGFSCTCSAGYTGTRCDVPINPCIPNPCQNNGICHTTPLGRRYCECTSSYSGPLCATARQSCGGFFRNPVGYVEFPVGAGNKYDHGLSCAWVLLTNQTMVLNVTFTRFSLETSHGGDECKHDYVQIHDGKSAGSHIFGRYCGNKLPNNGTIISTHNSLYIWFHSDNTINKEGFAFNWTSIEPVCGGVLNEEYGSISSPGYPGKYPTNRDCYWTINVMPGKRIALHFINLMLEEHPTCGFDYLEVNETNYAGERQLGIFCNHTKPAPITTSGSHVTIHFHSDNSGTDDGFHLSFLSIAGSPDCGGIFTTESGEITSPGYHSGSYKPDLICEWEIRLPENSRVKINWLHFDVEQSRNCMFDAVEVFQGATTDSPLVGRYCGSRIPPTLSVKSNKVLIRFESDMSLEEGGFVVKYEVECGGTFTEPSGIIKSPYYPNYYPASKDCTYLISQPPGKAIVLTFEFMDIEEGSTIDNKTECYFDRIEIRDGDTGNSTLLSTLCGPSHFMPEDPIISSHNYMFLEFFTDASIHNLGFKANYTTIDRECGGILKDGPGTLNMPGAGKTWRYKADCLWTIRAPPRHSIQITWLAYPLRQSYVSNECGANYLELVEDYGSTNPKSLGKYCPLRPPPQLMTTQGNDLTLHYKFTGDISDLNYEATYVFVNDTHHCGGHFYAESGSIRSPNYPERYPKNKECVWIIEAKNKYLISLSATSFEIELSPNCAYDYLEIRSGSQENSPLLGRFCGQTINQEIVSMTNQMYIKFVSDSSLQDAGFELDWHSTKTGCGGSLRTSSGSIMSPNYPQNYYHRAACTWDVRVAAGSAIQITFIDFDIEDHIKCGFDYLEISDVINGYVQNPRRYCGSTSPPNIVTDSNHIKITFRTDVLTNSRGFHLRYTTDCNNKVTGFQGVIESPNFPNSYDNLSNCSWTISVPPGNTVNLTFSHFNVQTDNNGICTKDYVMLQEGDNDEPNTQIMKKCGYENEVLPLKISSTQRQVFVSFISDRRRVAGGFRLEWYVDGCSKHFTKPSGYFTSPGFPQGDKFPHSSVSCQWLIEVDSDRSIELIFHKLETTRNHACSYGSSGAVEVYNGQDEKAPPLAHNLCYSSTPVTLTSSGNRMFIKYSQDTAYASYGFEAMYRTTAIKCGGKFTGQSGAIHSPNYPKNYPSNQQCEWLITVDKDHAVNLTFVDLDFEATKNCTNDYIKIYDGGSKEAPLLATHCHNGDVAIYYVSSGNQLLVEMRTDESITAKGFKALYNRTCGATISVDGQGILRSSPTLHTLDSNCTWILAANDPGDKVTLTFSHLDFESQDCSENYLAIYDGEGSDGPLLGQICDNKIPTPFYSTGNALTVHLASSYGPSVGDKFDATYSTLSTACGGTYTAESGTIATPNYPLSYPSKADCIWVLQNAPGNRISLSFEDFELVDSANCDVDYLEIRENDGVGKLRGVFCGKNIESITSSQPIWMRFRSASNSIGNPKGFKAEYSYLFGDEIAGDFGEIASPLYPHPYRKSNTFTWRITVEFNYVIQLDILELSLDNYEEYCYTSLKVYDGYNDEAPQLRELCGIQVPDEPITSTSNVVYLEFDSTYDSVGNLFRLKWMKVPKTSISDETEVFRDAKNEVIILTHNNGSYSLHSPGYPDGYENNLRHSWTFISPVGSHLVLRFLTLNIEESEECLTDYVALYNGHVTTFDGPEKPFKKVCLSNATLINYSGTNVMTVQFFTDSSQNKTGFSAVVLTECGGTIEKSMGVIQVNNSLEFARPRPYIYNCEWVVKVRPGRRIAVKVIANKIESSQKKIDDNSCRSNYLMLKNGESSSSPLLGTGKYCNGVIPSVQNTSSNYLYVKLAVSFAWVDFKLQFSELGHDCGGRFTLNKGTDLQQEITSPNYPNIPSPHIECVWTFMSAEENRLSIHFLDRFDLAFSEDCEQEYVEIRDGGTDMSTLLGRFCKNTPPSSLSTKGNLMYVRYYTDLPEPRNGFKALITTGDVCGGIERESRGGIISSPNWPESYDFKSHHCSWWIMAPNANRAIKLQFQDLELPIRRNCSSTDHITIYEKLPGGFNSNNNYTKIGTYCGKNKPGVIDVVTSEALVVFESSFTNSRLPFTRGFRLNYTFNSDGCGGTFDGMRGVFQTNGYPRPYSSYKYCHWKISVPIGYQVKVDILDLDIGGDKYSKSSYASFHHDPDSIAMIATLRGDNSKSTSISSSSRYMSVYYISTGGHRGMKARYTAVLPAPCGRESNSWEDTFSSPDFAPYNESSFYCEWAIKPPEMADKTIDLTLSMTVSGIINKGKGSTSCRNYLSYIMIKGEEPVAKICGNLTKDVITVSSPFKHHTIEAINATISGKVNFTINYKWHKCGGILTGPSHILQAPTNISYPVHCSWKVKYPSNDETVLITFEKMNLGPCEKSFIQIKGRTYRSPILGKFCGNVKPQNIVTPTNEFTIEYYATEEVGDFELFLDPANYACGGVMKGKRTNIRSPGFPKSYRNNTECVWEIVANVGYHIGLTFVERFNIETSKDCQNDYVEIYEWKEFQNDTDQWKSLGRVCGREPPPPFNTTNNRMLVKFVSNDKIEGEGFKAIWNSNCGGVYEVTENIKYIESPNYLSIYPANSYCNYTLIAPEQQEIVVDFTYFSVEGNSADCTFDNVTIYFYQGDWLRSQNTWCGNNSPGRKLAKGRMEIIFRSDNSVSRAGFKFKYSFNDCGGIITSPRMINPVMEHDPDSFGYMRCQWTVVAPLKKSVLLRFEEFNISQPFDNCIANSVQVYEGNSTNQLDRKAKFCGDLGSKLPVVQSSGNVMTITFDEGAYVRRETKLKAAILFVNGPEQGCGGNINVTRERQFQTQSTEYYEPLQDCHWLINSPPGTNIQFTINEIDIKNSTFNDTLVNKRMSCYSDFLEVRDGGPYAELIGHYCGNTVPPPISTTSNLIWIRFVSDGVNEGRGVRATLKTVTSPCGLTNLFVGNDSQVLTSPSYPNAHPSDITCRWTIRESEAYRHRRVKIRFRDFNLEDSEKCESEYLQISDMDSRAFISEGFGEQFIVGGSKNRFHNVKIASRVPLSFFRYCGEVIPHDYFSNYKNVEITYKAIGSRGKKGFRLEYGKASCTRRYTSIQGRIINDDITDCHITIEVAKNSTISMYFNHFFLPGSLDCSKSAMEIRDGGPEGKIIQSVCNFETPNPIFSTGNVISIHVFAAKEGVYQSNAYDITYTSSTAGRGCGGELYNYGGTFTSPFYPNPYRNRSVCVWEVSVPRGMKVSLQFSNFDIGPKNMCESDYLTISEVQSIGGDESVTYCGGDTPADYKSRNDRVLVTYSTSVNNGGSGWVAHFAAL</sequence>
<evidence type="ECO:0000256" key="9">
    <source>
        <dbReference type="ARBA" id="ARBA00022737"/>
    </source>
</evidence>